<accession>A0ABR2WZT4</accession>
<dbReference type="EMBL" id="JASJQH010000111">
    <property type="protein sequence ID" value="KAK9766946.1"/>
    <property type="molecule type" value="Genomic_DNA"/>
</dbReference>
<protein>
    <submittedName>
        <fullName evidence="1">Uncharacterized protein</fullName>
    </submittedName>
</protein>
<dbReference type="Proteomes" id="UP001479436">
    <property type="component" value="Unassembled WGS sequence"/>
</dbReference>
<keyword evidence="2" id="KW-1185">Reference proteome</keyword>
<evidence type="ECO:0000313" key="1">
    <source>
        <dbReference type="EMBL" id="KAK9766946.1"/>
    </source>
</evidence>
<sequence length="349" mass="38446">MIGETRTKIKLPNAKYPVLSRPMSLPTLRLPIKIRACLSGKETSHMLPEKCSSVCTMCHQKFARRASSVESNIAISPEDRIHSKRNFSRTLSGYSRTRLGKKLSQIKPDLTRKMDVLLGYTPISHNLSSTTSLENLLSTMKSSKPSKIREISDKFQAKILRKKLSKHTISAPILVTASSTIGTIPIQFPAQELASSERPLGSKGNKAVQLLPAFKTGIEVQSPPKDSLVTTTPHMTCELKSTKENVRALAISSFNEFYRPRYLVNTPFSAAQQTELAEESLSSFSSSGLSEFIGESAASSLSCSIGPYEEKSYLLADSYRGSIFDLYNKDDGDQCISSSIETTYTINAQ</sequence>
<proteinExistence type="predicted"/>
<comment type="caution">
    <text evidence="1">The sequence shown here is derived from an EMBL/GenBank/DDBJ whole genome shotgun (WGS) entry which is preliminary data.</text>
</comment>
<organism evidence="1 2">
    <name type="scientific">Basidiobolus ranarum</name>
    <dbReference type="NCBI Taxonomy" id="34480"/>
    <lineage>
        <taxon>Eukaryota</taxon>
        <taxon>Fungi</taxon>
        <taxon>Fungi incertae sedis</taxon>
        <taxon>Zoopagomycota</taxon>
        <taxon>Entomophthoromycotina</taxon>
        <taxon>Basidiobolomycetes</taxon>
        <taxon>Basidiobolales</taxon>
        <taxon>Basidiobolaceae</taxon>
        <taxon>Basidiobolus</taxon>
    </lineage>
</organism>
<evidence type="ECO:0000313" key="2">
    <source>
        <dbReference type="Proteomes" id="UP001479436"/>
    </source>
</evidence>
<name>A0ABR2WZT4_9FUNG</name>
<reference evidence="1 2" key="1">
    <citation type="submission" date="2023-04" db="EMBL/GenBank/DDBJ databases">
        <title>Genome of Basidiobolus ranarum AG-B5.</title>
        <authorList>
            <person name="Stajich J.E."/>
            <person name="Carter-House D."/>
            <person name="Gryganskyi A."/>
        </authorList>
    </citation>
    <scope>NUCLEOTIDE SEQUENCE [LARGE SCALE GENOMIC DNA]</scope>
    <source>
        <strain evidence="1 2">AG-B5</strain>
    </source>
</reference>
<gene>
    <name evidence="1" type="ORF">K7432_003576</name>
</gene>